<dbReference type="Gene3D" id="1.20.1070.10">
    <property type="entry name" value="Rhodopsin 7-helix transmembrane proteins"/>
    <property type="match status" value="1"/>
</dbReference>
<organism evidence="7 8">
    <name type="scientific">Pristionchus mayeri</name>
    <dbReference type="NCBI Taxonomy" id="1317129"/>
    <lineage>
        <taxon>Eukaryota</taxon>
        <taxon>Metazoa</taxon>
        <taxon>Ecdysozoa</taxon>
        <taxon>Nematoda</taxon>
        <taxon>Chromadorea</taxon>
        <taxon>Rhabditida</taxon>
        <taxon>Rhabditina</taxon>
        <taxon>Diplogasteromorpha</taxon>
        <taxon>Diplogasteroidea</taxon>
        <taxon>Neodiplogasteridae</taxon>
        <taxon>Pristionchus</taxon>
    </lineage>
</organism>
<keyword evidence="8" id="KW-1185">Reference proteome</keyword>
<dbReference type="PANTHER" id="PTHR46709">
    <property type="entry name" value="PROTEIN CBG23488-RELATED"/>
    <property type="match status" value="1"/>
</dbReference>
<proteinExistence type="predicted"/>
<feature type="transmembrane region" description="Helical" evidence="5">
    <location>
        <begin position="56"/>
        <end position="78"/>
    </location>
</feature>
<feature type="non-terminal residue" evidence="7">
    <location>
        <position position="1"/>
    </location>
</feature>
<dbReference type="AlphaFoldDB" id="A0AAN5CDM2"/>
<feature type="transmembrane region" description="Helical" evidence="5">
    <location>
        <begin position="98"/>
        <end position="121"/>
    </location>
</feature>
<evidence type="ECO:0000256" key="4">
    <source>
        <dbReference type="ARBA" id="ARBA00023136"/>
    </source>
</evidence>
<feature type="transmembrane region" description="Helical" evidence="5">
    <location>
        <begin position="288"/>
        <end position="307"/>
    </location>
</feature>
<evidence type="ECO:0000256" key="3">
    <source>
        <dbReference type="ARBA" id="ARBA00022989"/>
    </source>
</evidence>
<dbReference type="EMBL" id="BTRK01000002">
    <property type="protein sequence ID" value="GMR39677.1"/>
    <property type="molecule type" value="Genomic_DNA"/>
</dbReference>
<evidence type="ECO:0000256" key="2">
    <source>
        <dbReference type="ARBA" id="ARBA00022692"/>
    </source>
</evidence>
<evidence type="ECO:0000313" key="8">
    <source>
        <dbReference type="Proteomes" id="UP001328107"/>
    </source>
</evidence>
<evidence type="ECO:0000256" key="1">
    <source>
        <dbReference type="ARBA" id="ARBA00004370"/>
    </source>
</evidence>
<gene>
    <name evidence="7" type="ORF">PMAYCL1PPCAC_09872</name>
</gene>
<dbReference type="PROSITE" id="PS50262">
    <property type="entry name" value="G_PROTEIN_RECEP_F1_2"/>
    <property type="match status" value="1"/>
</dbReference>
<feature type="transmembrane region" description="Helical" evidence="5">
    <location>
        <begin position="142"/>
        <end position="161"/>
    </location>
</feature>
<evidence type="ECO:0000256" key="5">
    <source>
        <dbReference type="SAM" id="Phobius"/>
    </source>
</evidence>
<comment type="caution">
    <text evidence="7">The sequence shown here is derived from an EMBL/GenBank/DDBJ whole genome shotgun (WGS) entry which is preliminary data.</text>
</comment>
<feature type="transmembrane region" description="Helical" evidence="5">
    <location>
        <begin position="197"/>
        <end position="221"/>
    </location>
</feature>
<dbReference type="SUPFAM" id="SSF81321">
    <property type="entry name" value="Family A G protein-coupled receptor-like"/>
    <property type="match status" value="1"/>
</dbReference>
<dbReference type="Proteomes" id="UP001328107">
    <property type="component" value="Unassembled WGS sequence"/>
</dbReference>
<name>A0AAN5CDM2_9BILA</name>
<feature type="transmembrane region" description="Helical" evidence="5">
    <location>
        <begin position="25"/>
        <end position="49"/>
    </location>
</feature>
<accession>A0AAN5CDM2</accession>
<keyword evidence="2 5" id="KW-0812">Transmembrane</keyword>
<dbReference type="GO" id="GO:0016020">
    <property type="term" value="C:membrane"/>
    <property type="evidence" value="ECO:0007669"/>
    <property type="project" value="UniProtKB-SubCell"/>
</dbReference>
<dbReference type="PANTHER" id="PTHR46709:SF5">
    <property type="entry name" value="G-PROTEIN COUPLED RECEPTORS FAMILY 1 PROFILE DOMAIN-CONTAINING PROTEIN"/>
    <property type="match status" value="1"/>
</dbReference>
<feature type="domain" description="G-protein coupled receptors family 1 profile" evidence="6">
    <location>
        <begin position="30"/>
        <end position="308"/>
    </location>
</feature>
<evidence type="ECO:0000259" key="6">
    <source>
        <dbReference type="PROSITE" id="PS50262"/>
    </source>
</evidence>
<reference evidence="8" key="1">
    <citation type="submission" date="2022-10" db="EMBL/GenBank/DDBJ databases">
        <title>Genome assembly of Pristionchus species.</title>
        <authorList>
            <person name="Yoshida K."/>
            <person name="Sommer R.J."/>
        </authorList>
    </citation>
    <scope>NUCLEOTIDE SEQUENCE [LARGE SCALE GENOMIC DNA]</scope>
    <source>
        <strain evidence="8">RS5460</strain>
    </source>
</reference>
<keyword evidence="4 5" id="KW-0472">Membrane</keyword>
<sequence>DSPMNVTEDLTDDCNVSEIVDARLYMAIGGTSLSVVSLFCNALIAIVLMRSSHNHFFFFALLAISDTFLSVMYGPVIAMEIIKDVIREVWLNRIFWNYMPSLLTACNISMTFSTFLIILATTERFLITMKSTRLRWFRTHRGLLAGGAFILACLLKGGLLWEFEMLHKEECSGTLREREISLTNLSHNLLYGRYFKFYTRNICTVLFPFIFLIFLNLYIVLTLRKQQRAAALFRFATSRHKLQVRSATRLTVLIVCSFLVSNALNVAITVGEFWDMEWMDAHYEWYEYATDFVSVMYIFVCATRLLVYVACNEEIRNEVYDFLCGRNSYNRKGFRKQSNTTSKGTSDLDSIALTIARRLIGSDLTEPTEDATEPHEVTDGKSHAIVIANGYTNCKTDNV</sequence>
<feature type="transmembrane region" description="Helical" evidence="5">
    <location>
        <begin position="250"/>
        <end position="268"/>
    </location>
</feature>
<protein>
    <recommendedName>
        <fullName evidence="6">G-protein coupled receptors family 1 profile domain-containing protein</fullName>
    </recommendedName>
</protein>
<dbReference type="CDD" id="cd14978">
    <property type="entry name" value="7tmA_FMRFamide_R-like"/>
    <property type="match status" value="1"/>
</dbReference>
<dbReference type="InterPro" id="IPR017452">
    <property type="entry name" value="GPCR_Rhodpsn_7TM"/>
</dbReference>
<keyword evidence="3 5" id="KW-1133">Transmembrane helix</keyword>
<evidence type="ECO:0000313" key="7">
    <source>
        <dbReference type="EMBL" id="GMR39677.1"/>
    </source>
</evidence>
<comment type="subcellular location">
    <subcellularLocation>
        <location evidence="1">Membrane</location>
    </subcellularLocation>
</comment>